<dbReference type="AlphaFoldDB" id="A0A136A0B2"/>
<dbReference type="STRING" id="1799789.AX660_16450"/>
<evidence type="ECO:0000313" key="3">
    <source>
        <dbReference type="Proteomes" id="UP000070299"/>
    </source>
</evidence>
<name>A0A136A0B2_9ALTE</name>
<accession>A0A136A0B2</accession>
<dbReference type="RefSeq" id="WP_068377803.1">
    <property type="nucleotide sequence ID" value="NZ_LSNE01000006.1"/>
</dbReference>
<organism evidence="2 3">
    <name type="scientific">Paraglaciecola hydrolytica</name>
    <dbReference type="NCBI Taxonomy" id="1799789"/>
    <lineage>
        <taxon>Bacteria</taxon>
        <taxon>Pseudomonadati</taxon>
        <taxon>Pseudomonadota</taxon>
        <taxon>Gammaproteobacteria</taxon>
        <taxon>Alteromonadales</taxon>
        <taxon>Alteromonadaceae</taxon>
        <taxon>Paraglaciecola</taxon>
    </lineage>
</organism>
<dbReference type="OrthoDB" id="6387258at2"/>
<dbReference type="Proteomes" id="UP000070299">
    <property type="component" value="Unassembled WGS sequence"/>
</dbReference>
<dbReference type="EMBL" id="LSNE01000006">
    <property type="protein sequence ID" value="KXI28665.1"/>
    <property type="molecule type" value="Genomic_DNA"/>
</dbReference>
<feature type="region of interest" description="Disordered" evidence="1">
    <location>
        <begin position="1"/>
        <end position="38"/>
    </location>
</feature>
<evidence type="ECO:0000256" key="1">
    <source>
        <dbReference type="SAM" id="MobiDB-lite"/>
    </source>
</evidence>
<protein>
    <submittedName>
        <fullName evidence="2">Uncharacterized protein</fullName>
    </submittedName>
</protein>
<keyword evidence="3" id="KW-1185">Reference proteome</keyword>
<proteinExistence type="predicted"/>
<comment type="caution">
    <text evidence="2">The sequence shown here is derived from an EMBL/GenBank/DDBJ whole genome shotgun (WGS) entry which is preliminary data.</text>
</comment>
<reference evidence="3" key="1">
    <citation type="submission" date="2016-02" db="EMBL/GenBank/DDBJ databases">
        <authorList>
            <person name="Schultz-Johansen M."/>
            <person name="Glaring M.A."/>
            <person name="Bech P.K."/>
            <person name="Stougaard P."/>
        </authorList>
    </citation>
    <scope>NUCLEOTIDE SEQUENCE [LARGE SCALE GENOMIC DNA]</scope>
    <source>
        <strain evidence="3">S66</strain>
    </source>
</reference>
<gene>
    <name evidence="2" type="ORF">AX660_16450</name>
</gene>
<sequence length="102" mass="11003">MDIDPSGLSSLRAIGVPLTRKDKSRPVGPENVKQETKNSTEITIVKSGSEPVFKQAEAFRGSGTSGAVNGLKQQVAIEAYQSIAKEQQRQDIQMLLGVDTFV</sequence>
<evidence type="ECO:0000313" key="2">
    <source>
        <dbReference type="EMBL" id="KXI28665.1"/>
    </source>
</evidence>